<evidence type="ECO:0000256" key="12">
    <source>
        <dbReference type="ARBA" id="ARBA00076024"/>
    </source>
</evidence>
<dbReference type="KEGG" id="vra:106756209"/>
<dbReference type="CDD" id="cd06437">
    <property type="entry name" value="CESA_CaSu_A2"/>
    <property type="match status" value="1"/>
</dbReference>
<name>A0A1S3TJR3_VIGRR</name>
<protein>
    <recommendedName>
        <fullName evidence="11">glucomannan 4-beta-mannosyltransferase</fullName>
        <ecNumber evidence="11">2.4.1.32</ecNumber>
    </recommendedName>
    <alternativeName>
        <fullName evidence="12">Glucomannan synthase</fullName>
    </alternativeName>
</protein>
<accession>A0A1S3TJR3</accession>
<evidence type="ECO:0000313" key="15">
    <source>
        <dbReference type="Proteomes" id="UP000087766"/>
    </source>
</evidence>
<dbReference type="PANTHER" id="PTHR32044">
    <property type="entry name" value="GLUCOMANNAN 4-BETA-MANNOSYLTRANSFERASE 9"/>
    <property type="match status" value="1"/>
</dbReference>
<dbReference type="GO" id="GO:0051753">
    <property type="term" value="F:mannan synthase activity"/>
    <property type="evidence" value="ECO:0007669"/>
    <property type="project" value="UniProtKB-ARBA"/>
</dbReference>
<dbReference type="PANTHER" id="PTHR32044:SF17">
    <property type="entry name" value="GLUCOMANNAN 4-BETA-MANNOSYLTRANSFERASE 2"/>
    <property type="match status" value="1"/>
</dbReference>
<keyword evidence="8" id="KW-0961">Cell wall biogenesis/degradation</keyword>
<dbReference type="STRING" id="3916.A0A1S3TJR3"/>
<comment type="subcellular location">
    <subcellularLocation>
        <location evidence="1">Golgi apparatus membrane</location>
        <topology evidence="1">Multi-pass membrane protein</topology>
    </subcellularLocation>
</comment>
<dbReference type="FunFam" id="3.90.550.10:FF:000015">
    <property type="entry name" value="Glucomannan 4-beta-mannosyltransferase 9"/>
    <property type="match status" value="1"/>
</dbReference>
<evidence type="ECO:0000256" key="11">
    <source>
        <dbReference type="ARBA" id="ARBA00066505"/>
    </source>
</evidence>
<dbReference type="InterPro" id="IPR029044">
    <property type="entry name" value="Nucleotide-diphossugar_trans"/>
</dbReference>
<dbReference type="GO" id="GO:0000139">
    <property type="term" value="C:Golgi membrane"/>
    <property type="evidence" value="ECO:0007669"/>
    <property type="project" value="UniProtKB-SubCell"/>
</dbReference>
<dbReference type="Pfam" id="PF13632">
    <property type="entry name" value="Glyco_trans_2_3"/>
    <property type="match status" value="1"/>
</dbReference>
<evidence type="ECO:0000256" key="3">
    <source>
        <dbReference type="ARBA" id="ARBA00022679"/>
    </source>
</evidence>
<evidence type="ECO:0000256" key="10">
    <source>
        <dbReference type="ARBA" id="ARBA00060879"/>
    </source>
</evidence>
<feature type="transmembrane region" description="Helical" evidence="13">
    <location>
        <begin position="356"/>
        <end position="388"/>
    </location>
</feature>
<evidence type="ECO:0000256" key="1">
    <source>
        <dbReference type="ARBA" id="ARBA00004653"/>
    </source>
</evidence>
<evidence type="ECO:0000259" key="14">
    <source>
        <dbReference type="Pfam" id="PF13632"/>
    </source>
</evidence>
<feature type="transmembrane region" description="Helical" evidence="13">
    <location>
        <begin position="493"/>
        <end position="513"/>
    </location>
</feature>
<evidence type="ECO:0000256" key="6">
    <source>
        <dbReference type="ARBA" id="ARBA00023034"/>
    </source>
</evidence>
<dbReference type="GO" id="GO:0071555">
    <property type="term" value="P:cell wall organization"/>
    <property type="evidence" value="ECO:0007669"/>
    <property type="project" value="UniProtKB-KW"/>
</dbReference>
<feature type="transmembrane region" description="Helical" evidence="13">
    <location>
        <begin position="519"/>
        <end position="538"/>
    </location>
</feature>
<keyword evidence="2" id="KW-0328">Glycosyltransferase</keyword>
<evidence type="ECO:0000256" key="5">
    <source>
        <dbReference type="ARBA" id="ARBA00022989"/>
    </source>
</evidence>
<evidence type="ECO:0000256" key="9">
    <source>
        <dbReference type="ARBA" id="ARBA00051800"/>
    </source>
</evidence>
<dbReference type="InterPro" id="IPR001173">
    <property type="entry name" value="Glyco_trans_2-like"/>
</dbReference>
<keyword evidence="6" id="KW-0333">Golgi apparatus</keyword>
<dbReference type="RefSeq" id="XP_014494013.1">
    <property type="nucleotide sequence ID" value="XM_014638527.2"/>
</dbReference>
<keyword evidence="7 13" id="KW-0472">Membrane</keyword>
<keyword evidence="15" id="KW-1185">Reference proteome</keyword>
<keyword evidence="3" id="KW-0808">Transferase</keyword>
<dbReference type="Gene3D" id="3.90.550.10">
    <property type="entry name" value="Spore Coat Polysaccharide Biosynthesis Protein SpsA, Chain A"/>
    <property type="match status" value="1"/>
</dbReference>
<evidence type="ECO:0000256" key="13">
    <source>
        <dbReference type="SAM" id="Phobius"/>
    </source>
</evidence>
<keyword evidence="4 13" id="KW-0812">Transmembrane</keyword>
<dbReference type="AlphaFoldDB" id="A0A1S3TJR3"/>
<dbReference type="Proteomes" id="UP000087766">
    <property type="component" value="Chromosome 2"/>
</dbReference>
<reference evidence="15" key="1">
    <citation type="journal article" date="2014" name="Nat. Commun.">
        <title>Genome sequence of mungbean and insights into evolution within Vigna species.</title>
        <authorList>
            <person name="Kang Y.J."/>
            <person name="Kim S.K."/>
            <person name="Kim M.Y."/>
            <person name="Lestari P."/>
            <person name="Kim K.H."/>
            <person name="Ha B.K."/>
            <person name="Jun T.H."/>
            <person name="Hwang W.J."/>
            <person name="Lee T."/>
            <person name="Lee J."/>
            <person name="Shim S."/>
            <person name="Yoon M.Y."/>
            <person name="Jang Y.E."/>
            <person name="Han K.S."/>
            <person name="Taeprayoon P."/>
            <person name="Yoon N."/>
            <person name="Somta P."/>
            <person name="Tanya P."/>
            <person name="Kim K.S."/>
            <person name="Gwag J.G."/>
            <person name="Moon J.K."/>
            <person name="Lee Y.H."/>
            <person name="Park B.S."/>
            <person name="Bombarely A."/>
            <person name="Doyle J.J."/>
            <person name="Jackson S.A."/>
            <person name="Schafleitner R."/>
            <person name="Srinives P."/>
            <person name="Varshney R.K."/>
            <person name="Lee S.H."/>
        </authorList>
    </citation>
    <scope>NUCLEOTIDE SEQUENCE [LARGE SCALE GENOMIC DNA]</scope>
    <source>
        <strain evidence="15">cv. VC1973A</strain>
    </source>
</reference>
<dbReference type="GeneID" id="106756209"/>
<gene>
    <name evidence="16" type="primary">LOC106756209</name>
</gene>
<feature type="transmembrane region" description="Helical" evidence="13">
    <location>
        <begin position="400"/>
        <end position="426"/>
    </location>
</feature>
<comment type="catalytic activity">
    <reaction evidence="9">
        <text>GDP-mannose + (glucomannan)n = GDP + (glucomannan)n+1.</text>
        <dbReference type="EC" id="2.4.1.32"/>
    </reaction>
</comment>
<evidence type="ECO:0000256" key="4">
    <source>
        <dbReference type="ARBA" id="ARBA00022692"/>
    </source>
</evidence>
<comment type="similarity">
    <text evidence="10">Belongs to the glycosyltransferase 2 family. Plant cellulose synthase-like A subfamily.</text>
</comment>
<feature type="domain" description="Glycosyltransferase 2-like" evidence="14">
    <location>
        <begin position="190"/>
        <end position="387"/>
    </location>
</feature>
<organism evidence="15 16">
    <name type="scientific">Vigna radiata var. radiata</name>
    <name type="common">Mung bean</name>
    <name type="synonym">Phaseolus aureus</name>
    <dbReference type="NCBI Taxonomy" id="3916"/>
    <lineage>
        <taxon>Eukaryota</taxon>
        <taxon>Viridiplantae</taxon>
        <taxon>Streptophyta</taxon>
        <taxon>Embryophyta</taxon>
        <taxon>Tracheophyta</taxon>
        <taxon>Spermatophyta</taxon>
        <taxon>Magnoliopsida</taxon>
        <taxon>eudicotyledons</taxon>
        <taxon>Gunneridae</taxon>
        <taxon>Pentapetalae</taxon>
        <taxon>rosids</taxon>
        <taxon>fabids</taxon>
        <taxon>Fabales</taxon>
        <taxon>Fabaceae</taxon>
        <taxon>Papilionoideae</taxon>
        <taxon>50 kb inversion clade</taxon>
        <taxon>NPAAA clade</taxon>
        <taxon>indigoferoid/millettioid clade</taxon>
        <taxon>Phaseoleae</taxon>
        <taxon>Vigna</taxon>
    </lineage>
</organism>
<evidence type="ECO:0000256" key="2">
    <source>
        <dbReference type="ARBA" id="ARBA00022676"/>
    </source>
</evidence>
<keyword evidence="5 13" id="KW-1133">Transmembrane helix</keyword>
<dbReference type="EC" id="2.4.1.32" evidence="11"/>
<feature type="transmembrane region" description="Helical" evidence="13">
    <location>
        <begin position="43"/>
        <end position="73"/>
    </location>
</feature>
<evidence type="ECO:0000256" key="8">
    <source>
        <dbReference type="ARBA" id="ARBA00023316"/>
    </source>
</evidence>
<evidence type="ECO:0000256" key="7">
    <source>
        <dbReference type="ARBA" id="ARBA00023136"/>
    </source>
</evidence>
<dbReference type="SUPFAM" id="SSF53448">
    <property type="entry name" value="Nucleotide-diphospho-sugar transferases"/>
    <property type="match status" value="1"/>
</dbReference>
<sequence>MVDSEPKFFIPESIQGVNFDVTAQMRMVWEVIKAPLIVPLLNLAVYICLAMALMLFMERVYMGIVIILVKLFWKKPHQRYKFEPLQEDEELGNTNFPVVLVQIPMFNEKEVYKVSIGAACNLSWPADRLVIQVLDDSTDPAIKQMVEMECQRWASKGINITYQIRETRGGYKAGALKEGLKRSYVKHCEYVAIFDADFRPEPDFLRRSIPFLVGNPDIALVQARWRFVNADECLLTRMQEMSLDYHFTVEQEVGSATHAFFGFNGTAGIWRIAAINEAGGWKDRTTVEDMDLAVRASLRGWKFLYLGDLQAKSELPSTLRAFRFQQHRWSCGPANLFRKMVMEIVRNKKVRFWKKVYVIYSFFFVRKIIAHMVTFFFYCVVIPLTILVPEVHVPIWGAVYIPSVITILNSVGTPRSIHLLFYWILFENVMSLHRTKATFIGLLEYGRANEWVVTEKLGDSVNSNNKNKSGDAAKKNVATKAPKKTRSKFVERLNLLELGFAAFLFVCGCYDFVHGKHNYFIYLFLQTITFSIVGFGYVGTIV</sequence>
<reference evidence="16" key="2">
    <citation type="submission" date="2025-08" db="UniProtKB">
        <authorList>
            <consortium name="RefSeq"/>
        </authorList>
    </citation>
    <scope>IDENTIFICATION</scope>
    <source>
        <tissue evidence="16">Leaf</tissue>
    </source>
</reference>
<evidence type="ECO:0000313" key="16">
    <source>
        <dbReference type="RefSeq" id="XP_014494013.1"/>
    </source>
</evidence>
<dbReference type="OrthoDB" id="72851at2759"/>
<proteinExistence type="inferred from homology"/>
<dbReference type="GO" id="GO:0047259">
    <property type="term" value="F:glucomannan 4-beta-mannosyltransferase activity"/>
    <property type="evidence" value="ECO:0007669"/>
    <property type="project" value="UniProtKB-EC"/>
</dbReference>